<dbReference type="RefSeq" id="WP_013737570.1">
    <property type="nucleotide sequence ID" value="NC_015435.1"/>
</dbReference>
<dbReference type="InterPro" id="IPR026286">
    <property type="entry name" value="MaiA/AMDase"/>
</dbReference>
<sequence>MPGGRGRIGLIVPANNAGIEYDFWMMSPKGVSVHSTRMRPSKGCEPVNVEEFEEELRFSYSLLKEISDVIVYGRTYGTHRNSNVISKVGNLIIPEEAVEKIFRVMGVNKIWIATPYPKERTLEEVNWWRSKGFQVTGYDGLGKVRGLDISNTNTFTIYRLVKRHLDQVSQAQAVYIACTALSTYEALSYLSEDLGMPVISENSAAFMESLTRLKISHRVPGIK</sequence>
<dbReference type="Gene3D" id="3.40.50.1860">
    <property type="match status" value="2"/>
</dbReference>
<dbReference type="Pfam" id="PF17645">
    <property type="entry name" value="Amdase"/>
    <property type="match status" value="1"/>
</dbReference>
<accession>F4G2M4</accession>
<name>F4G2M4_METCR</name>
<dbReference type="InterPro" id="IPR001920">
    <property type="entry name" value="Asp/Glu_race"/>
</dbReference>
<evidence type="ECO:0000313" key="2">
    <source>
        <dbReference type="Proteomes" id="UP000007812"/>
    </source>
</evidence>
<dbReference type="eggNOG" id="arCOG02004">
    <property type="taxonomic scope" value="Archaea"/>
</dbReference>
<proteinExistence type="predicted"/>
<dbReference type="PANTHER" id="PTHR40267:SF1">
    <property type="entry name" value="BLR3294 PROTEIN"/>
    <property type="match status" value="1"/>
</dbReference>
<organism evidence="1 2">
    <name type="scientific">Metallosphaera cuprina (strain Ar-4)</name>
    <dbReference type="NCBI Taxonomy" id="1006006"/>
    <lineage>
        <taxon>Archaea</taxon>
        <taxon>Thermoproteota</taxon>
        <taxon>Thermoprotei</taxon>
        <taxon>Sulfolobales</taxon>
        <taxon>Sulfolobaceae</taxon>
        <taxon>Metallosphaera</taxon>
    </lineage>
</organism>
<dbReference type="OrthoDB" id="41425at2157"/>
<dbReference type="GO" id="GO:0016855">
    <property type="term" value="F:racemase and epimerase activity, acting on amino acids and derivatives"/>
    <property type="evidence" value="ECO:0007669"/>
    <property type="project" value="InterPro"/>
</dbReference>
<dbReference type="PATRIC" id="fig|1006006.8.peg.960"/>
<dbReference type="STRING" id="1006006.Mcup_0967"/>
<protein>
    <submittedName>
        <fullName evidence="1">Arylmalonate decarboxylase</fullName>
    </submittedName>
</protein>
<dbReference type="EMBL" id="CP002656">
    <property type="protein sequence ID" value="AEB95072.1"/>
    <property type="molecule type" value="Genomic_DNA"/>
</dbReference>
<dbReference type="KEGG" id="mcn:Mcup_0967"/>
<dbReference type="HOGENOM" id="CLU_068086_5_1_2"/>
<dbReference type="Proteomes" id="UP000007812">
    <property type="component" value="Chromosome"/>
</dbReference>
<evidence type="ECO:0000313" key="1">
    <source>
        <dbReference type="EMBL" id="AEB95072.1"/>
    </source>
</evidence>
<dbReference type="PANTHER" id="PTHR40267">
    <property type="entry name" value="BLR3294 PROTEIN"/>
    <property type="match status" value="1"/>
</dbReference>
<reference evidence="1 2" key="1">
    <citation type="journal article" date="2011" name="J. Bacteriol.">
        <title>Complete genome sequence of Metallosphaera cuprina, a metal sulfide-oxidizing archaeon from a hot spring.</title>
        <authorList>
            <person name="Liu L.J."/>
            <person name="You X.Y."/>
            <person name="Zheng H."/>
            <person name="Wang S."/>
            <person name="Jiang C.Y."/>
            <person name="Liu S.J."/>
        </authorList>
    </citation>
    <scope>NUCLEOTIDE SEQUENCE [LARGE SCALE GENOMIC DNA]</scope>
    <source>
        <strain evidence="1 2">Ar-4</strain>
    </source>
</reference>
<dbReference type="AlphaFoldDB" id="F4G2M4"/>
<gene>
    <name evidence="1" type="ordered locus">Mcup_0967</name>
</gene>
<dbReference type="GeneID" id="10493158"/>
<keyword evidence="2" id="KW-1185">Reference proteome</keyword>